<name>A0AAD9U5H2_9ROSI</name>
<sequence>MTASLLPSIIFIRRWQWPSRNWAMALAKKLLAFLLMTALLGVSMAAVYKVGDSAGWTMTGNVDYDQCRP</sequence>
<reference evidence="1" key="1">
    <citation type="journal article" date="2023" name="Plant J.">
        <title>Genome sequences and population genomics provide insights into the demographic history, inbreeding, and mutation load of two 'living fossil' tree species of Dipteronia.</title>
        <authorList>
            <person name="Feng Y."/>
            <person name="Comes H.P."/>
            <person name="Chen J."/>
            <person name="Zhu S."/>
            <person name="Lu R."/>
            <person name="Zhang X."/>
            <person name="Li P."/>
            <person name="Qiu J."/>
            <person name="Olsen K.M."/>
            <person name="Qiu Y."/>
        </authorList>
    </citation>
    <scope>NUCLEOTIDE SEQUENCE</scope>
    <source>
        <strain evidence="1">KIB01</strain>
    </source>
</reference>
<dbReference type="Proteomes" id="UP001280121">
    <property type="component" value="Unassembled WGS sequence"/>
</dbReference>
<keyword evidence="2" id="KW-1185">Reference proteome</keyword>
<protein>
    <submittedName>
        <fullName evidence="1">Uncharacterized protein</fullName>
    </submittedName>
</protein>
<accession>A0AAD9U5H2</accession>
<dbReference type="AlphaFoldDB" id="A0AAD9U5H2"/>
<organism evidence="1 2">
    <name type="scientific">Dipteronia dyeriana</name>
    <dbReference type="NCBI Taxonomy" id="168575"/>
    <lineage>
        <taxon>Eukaryota</taxon>
        <taxon>Viridiplantae</taxon>
        <taxon>Streptophyta</taxon>
        <taxon>Embryophyta</taxon>
        <taxon>Tracheophyta</taxon>
        <taxon>Spermatophyta</taxon>
        <taxon>Magnoliopsida</taxon>
        <taxon>eudicotyledons</taxon>
        <taxon>Gunneridae</taxon>
        <taxon>Pentapetalae</taxon>
        <taxon>rosids</taxon>
        <taxon>malvids</taxon>
        <taxon>Sapindales</taxon>
        <taxon>Sapindaceae</taxon>
        <taxon>Hippocastanoideae</taxon>
        <taxon>Acereae</taxon>
        <taxon>Dipteronia</taxon>
    </lineage>
</organism>
<comment type="caution">
    <text evidence="1">The sequence shown here is derived from an EMBL/GenBank/DDBJ whole genome shotgun (WGS) entry which is preliminary data.</text>
</comment>
<gene>
    <name evidence="1" type="ORF">Ddye_015794</name>
</gene>
<evidence type="ECO:0000313" key="1">
    <source>
        <dbReference type="EMBL" id="KAK2648305.1"/>
    </source>
</evidence>
<proteinExistence type="predicted"/>
<evidence type="ECO:0000313" key="2">
    <source>
        <dbReference type="Proteomes" id="UP001280121"/>
    </source>
</evidence>
<dbReference type="EMBL" id="JANJYI010000005">
    <property type="protein sequence ID" value="KAK2648305.1"/>
    <property type="molecule type" value="Genomic_DNA"/>
</dbReference>